<dbReference type="RefSeq" id="WP_003693194.1">
    <property type="nucleotide sequence ID" value="NZ_CABKOX010000006.1"/>
</dbReference>
<evidence type="ECO:0000313" key="7">
    <source>
        <dbReference type="EMBL" id="WDC81221.1"/>
    </source>
</evidence>
<evidence type="ECO:0000256" key="5">
    <source>
        <dbReference type="HAMAP-Rule" id="MF_00294"/>
    </source>
</evidence>
<reference evidence="7" key="2">
    <citation type="submission" date="2023-02" db="EMBL/GenBank/DDBJ databases">
        <title>Complete genome sequence of Lactobacillus ruminis CACC888 isolated from Pig feces.</title>
        <authorList>
            <person name="Park S."/>
            <person name="Park M.A."/>
            <person name="Kim D.-H."/>
            <person name="Kim Y."/>
        </authorList>
    </citation>
    <scope>NUCLEOTIDE SEQUENCE</scope>
    <source>
        <strain evidence="7">CACC888</strain>
    </source>
</reference>
<dbReference type="NCBIfam" id="NF001764">
    <property type="entry name" value="PRK00504.1"/>
    <property type="match status" value="1"/>
</dbReference>
<dbReference type="GO" id="GO:1990904">
    <property type="term" value="C:ribonucleoprotein complex"/>
    <property type="evidence" value="ECO:0007669"/>
    <property type="project" value="UniProtKB-KW"/>
</dbReference>
<evidence type="ECO:0000256" key="1">
    <source>
        <dbReference type="ARBA" id="ARBA00007596"/>
    </source>
</evidence>
<gene>
    <name evidence="5 6" type="primary">rpmG</name>
    <name evidence="6" type="ORF">DXD09_10905</name>
    <name evidence="7" type="ORF">PSR59_05885</name>
</gene>
<evidence type="ECO:0000313" key="8">
    <source>
        <dbReference type="Proteomes" id="UP000260790"/>
    </source>
</evidence>
<dbReference type="Gene3D" id="2.20.28.120">
    <property type="entry name" value="Ribosomal protein L33"/>
    <property type="match status" value="1"/>
</dbReference>
<dbReference type="Proteomes" id="UP000260790">
    <property type="component" value="Unassembled WGS sequence"/>
</dbReference>
<keyword evidence="3 5" id="KW-0687">Ribonucleoprotein</keyword>
<dbReference type="GO" id="GO:0005737">
    <property type="term" value="C:cytoplasm"/>
    <property type="evidence" value="ECO:0007669"/>
    <property type="project" value="UniProtKB-ARBA"/>
</dbReference>
<name>A0A3E4M2T8_9LACO</name>
<protein>
    <recommendedName>
        <fullName evidence="4 5">Large ribosomal subunit protein bL33</fullName>
    </recommendedName>
</protein>
<dbReference type="SUPFAM" id="SSF57829">
    <property type="entry name" value="Zn-binding ribosomal proteins"/>
    <property type="match status" value="1"/>
</dbReference>
<dbReference type="EMBL" id="CP117692">
    <property type="protein sequence ID" value="WDC81221.1"/>
    <property type="molecule type" value="Genomic_DNA"/>
</dbReference>
<evidence type="ECO:0000256" key="3">
    <source>
        <dbReference type="ARBA" id="ARBA00023274"/>
    </source>
</evidence>
<organism evidence="6 8">
    <name type="scientific">Ligilactobacillus ruminis</name>
    <dbReference type="NCBI Taxonomy" id="1623"/>
    <lineage>
        <taxon>Bacteria</taxon>
        <taxon>Bacillati</taxon>
        <taxon>Bacillota</taxon>
        <taxon>Bacilli</taxon>
        <taxon>Lactobacillales</taxon>
        <taxon>Lactobacillaceae</taxon>
        <taxon>Ligilactobacillus</taxon>
    </lineage>
</organism>
<evidence type="ECO:0000313" key="6">
    <source>
        <dbReference type="EMBL" id="RGK44040.1"/>
    </source>
</evidence>
<dbReference type="GO" id="GO:0005840">
    <property type="term" value="C:ribosome"/>
    <property type="evidence" value="ECO:0007669"/>
    <property type="project" value="UniProtKB-KW"/>
</dbReference>
<dbReference type="EMBL" id="QSQR01000014">
    <property type="protein sequence ID" value="RGK44040.1"/>
    <property type="molecule type" value="Genomic_DNA"/>
</dbReference>
<sequence length="49" mass="5706">MSKKKISLACSVCGSRNYTIVENLSRTERLEVKKFCKYCGKHTLHRETK</sequence>
<dbReference type="Pfam" id="PF00471">
    <property type="entry name" value="Ribosomal_L33"/>
    <property type="match status" value="1"/>
</dbReference>
<reference evidence="6 8" key="1">
    <citation type="submission" date="2018-08" db="EMBL/GenBank/DDBJ databases">
        <title>A genome reference for cultivated species of the human gut microbiota.</title>
        <authorList>
            <person name="Zou Y."/>
            <person name="Xue W."/>
            <person name="Luo G."/>
        </authorList>
    </citation>
    <scope>NUCLEOTIDE SEQUENCE [LARGE SCALE GENOMIC DNA]</scope>
    <source>
        <strain evidence="6 8">TF10-9AT</strain>
    </source>
</reference>
<comment type="similarity">
    <text evidence="1 5">Belongs to the bacterial ribosomal protein bL33 family.</text>
</comment>
<dbReference type="AlphaFoldDB" id="A0A3E4M2T8"/>
<proteinExistence type="inferred from homology"/>
<dbReference type="GO" id="GO:0003735">
    <property type="term" value="F:structural constituent of ribosome"/>
    <property type="evidence" value="ECO:0007669"/>
    <property type="project" value="InterPro"/>
</dbReference>
<keyword evidence="2 5" id="KW-0689">Ribosomal protein</keyword>
<dbReference type="NCBIfam" id="TIGR01023">
    <property type="entry name" value="rpmG_bact"/>
    <property type="match status" value="1"/>
</dbReference>
<dbReference type="Proteomes" id="UP001222683">
    <property type="component" value="Chromosome"/>
</dbReference>
<evidence type="ECO:0000256" key="2">
    <source>
        <dbReference type="ARBA" id="ARBA00022980"/>
    </source>
</evidence>
<dbReference type="InterPro" id="IPR001705">
    <property type="entry name" value="Ribosomal_bL33"/>
</dbReference>
<dbReference type="InterPro" id="IPR011332">
    <property type="entry name" value="Ribosomal_zn-bd"/>
</dbReference>
<dbReference type="HAMAP" id="MF_00294">
    <property type="entry name" value="Ribosomal_bL33"/>
    <property type="match status" value="1"/>
</dbReference>
<evidence type="ECO:0000256" key="4">
    <source>
        <dbReference type="ARBA" id="ARBA00035176"/>
    </source>
</evidence>
<dbReference type="GO" id="GO:0006412">
    <property type="term" value="P:translation"/>
    <property type="evidence" value="ECO:0007669"/>
    <property type="project" value="UniProtKB-UniRule"/>
</dbReference>
<accession>A0A3E4M2T8</accession>
<dbReference type="InterPro" id="IPR038584">
    <property type="entry name" value="Ribosomal_bL33_sf"/>
</dbReference>